<protein>
    <submittedName>
        <fullName evidence="7">Thiol peroxidase, Tpx-type</fullName>
        <ecNumber evidence="7">1.11.1.15</ecNumber>
    </submittedName>
</protein>
<evidence type="ECO:0000256" key="2">
    <source>
        <dbReference type="ARBA" id="ARBA00022862"/>
    </source>
</evidence>
<dbReference type="GO" id="GO:0008379">
    <property type="term" value="F:thioredoxin peroxidase activity"/>
    <property type="evidence" value="ECO:0007669"/>
    <property type="project" value="InterPro"/>
</dbReference>
<dbReference type="Gene3D" id="3.40.30.10">
    <property type="entry name" value="Glutaredoxin"/>
    <property type="match status" value="1"/>
</dbReference>
<evidence type="ECO:0000313" key="7">
    <source>
        <dbReference type="EMBL" id="VAV82909.1"/>
    </source>
</evidence>
<feature type="domain" description="Thioredoxin" evidence="6">
    <location>
        <begin position="18"/>
        <end position="167"/>
    </location>
</feature>
<keyword evidence="4" id="KW-1015">Disulfide bond</keyword>
<dbReference type="EMBL" id="UOEB01000049">
    <property type="protein sequence ID" value="VAV82909.1"/>
    <property type="molecule type" value="Genomic_DNA"/>
</dbReference>
<organism evidence="7">
    <name type="scientific">hydrothermal vent metagenome</name>
    <dbReference type="NCBI Taxonomy" id="652676"/>
    <lineage>
        <taxon>unclassified sequences</taxon>
        <taxon>metagenomes</taxon>
        <taxon>ecological metagenomes</taxon>
    </lineage>
</organism>
<dbReference type="EC" id="1.11.1.15" evidence="7"/>
<dbReference type="InterPro" id="IPR002065">
    <property type="entry name" value="TPX"/>
</dbReference>
<sequence length="168" mass="17946">MATVTLKGNPIQTSGELPKVGEKAPEFSLTANDLSTKTLNDFSGSNIILNIFPSIDTGTCAASVRQFNKEAGNLENTKVLCISKDLPFAQARFCGAEGLENVINLSDYKTGDFGKSYGVTFVNGPLEALLSRSVVVINTQGIVTYTEQVSETVEEPNYKAALEALMNG</sequence>
<gene>
    <name evidence="7" type="ORF">MNBD_BACTEROID02-159</name>
</gene>
<dbReference type="PANTHER" id="PTHR43110">
    <property type="entry name" value="THIOL PEROXIDASE"/>
    <property type="match status" value="1"/>
</dbReference>
<accession>A0A3B0QS53</accession>
<evidence type="ECO:0000256" key="4">
    <source>
        <dbReference type="ARBA" id="ARBA00023157"/>
    </source>
</evidence>
<dbReference type="NCBIfam" id="NF001808">
    <property type="entry name" value="PRK00522.1"/>
    <property type="match status" value="1"/>
</dbReference>
<evidence type="ECO:0000259" key="6">
    <source>
        <dbReference type="PROSITE" id="PS51352"/>
    </source>
</evidence>
<dbReference type="PANTHER" id="PTHR43110:SF1">
    <property type="entry name" value="THIOL PEROXIDASE"/>
    <property type="match status" value="1"/>
</dbReference>
<dbReference type="PROSITE" id="PS51352">
    <property type="entry name" value="THIOREDOXIN_2"/>
    <property type="match status" value="1"/>
</dbReference>
<dbReference type="PROSITE" id="PS01265">
    <property type="entry name" value="TPX"/>
    <property type="match status" value="1"/>
</dbReference>
<dbReference type="InterPro" id="IPR013766">
    <property type="entry name" value="Thioredoxin_domain"/>
</dbReference>
<keyword evidence="2" id="KW-0049">Antioxidant</keyword>
<dbReference type="InterPro" id="IPR050455">
    <property type="entry name" value="Tpx_Peroxidase_subfamily"/>
</dbReference>
<dbReference type="InterPro" id="IPR036249">
    <property type="entry name" value="Thioredoxin-like_sf"/>
</dbReference>
<keyword evidence="5" id="KW-0676">Redox-active center</keyword>
<dbReference type="AlphaFoldDB" id="A0A3B0QS53"/>
<dbReference type="CDD" id="cd03014">
    <property type="entry name" value="PRX_Atyp2cys"/>
    <property type="match status" value="1"/>
</dbReference>
<keyword evidence="1 7" id="KW-0575">Peroxidase</keyword>
<dbReference type="HAMAP" id="MF_00269">
    <property type="entry name" value="Tpx"/>
    <property type="match status" value="1"/>
</dbReference>
<dbReference type="InterPro" id="IPR018219">
    <property type="entry name" value="Tpx_CS"/>
</dbReference>
<dbReference type="Pfam" id="PF08534">
    <property type="entry name" value="Redoxin"/>
    <property type="match status" value="1"/>
</dbReference>
<keyword evidence="3 7" id="KW-0560">Oxidoreductase</keyword>
<reference evidence="7" key="1">
    <citation type="submission" date="2018-06" db="EMBL/GenBank/DDBJ databases">
        <authorList>
            <person name="Zhirakovskaya E."/>
        </authorList>
    </citation>
    <scope>NUCLEOTIDE SEQUENCE</scope>
</reference>
<dbReference type="InterPro" id="IPR013740">
    <property type="entry name" value="Redoxin"/>
</dbReference>
<proteinExistence type="inferred from homology"/>
<name>A0A3B0QS53_9ZZZZ</name>
<evidence type="ECO:0000256" key="5">
    <source>
        <dbReference type="ARBA" id="ARBA00023284"/>
    </source>
</evidence>
<evidence type="ECO:0000256" key="3">
    <source>
        <dbReference type="ARBA" id="ARBA00023002"/>
    </source>
</evidence>
<dbReference type="SUPFAM" id="SSF52833">
    <property type="entry name" value="Thioredoxin-like"/>
    <property type="match status" value="1"/>
</dbReference>
<evidence type="ECO:0000256" key="1">
    <source>
        <dbReference type="ARBA" id="ARBA00022559"/>
    </source>
</evidence>